<dbReference type="RefSeq" id="WP_367845279.1">
    <property type="nucleotide sequence ID" value="NZ_JBFOHL010000010.1"/>
</dbReference>
<dbReference type="InterPro" id="IPR036249">
    <property type="entry name" value="Thioredoxin-like_sf"/>
</dbReference>
<evidence type="ECO:0000313" key="4">
    <source>
        <dbReference type="Proteomes" id="UP001556170"/>
    </source>
</evidence>
<dbReference type="InterPro" id="IPR036282">
    <property type="entry name" value="Glutathione-S-Trfase_C_sf"/>
</dbReference>
<dbReference type="SFLD" id="SFLDG00358">
    <property type="entry name" value="Main_(cytGST)"/>
    <property type="match status" value="1"/>
</dbReference>
<organism evidence="3 4">
    <name type="scientific">Rhodanobacter geophilus</name>
    <dbReference type="NCBI Taxonomy" id="3162488"/>
    <lineage>
        <taxon>Bacteria</taxon>
        <taxon>Pseudomonadati</taxon>
        <taxon>Pseudomonadota</taxon>
        <taxon>Gammaproteobacteria</taxon>
        <taxon>Lysobacterales</taxon>
        <taxon>Rhodanobacteraceae</taxon>
        <taxon>Rhodanobacter</taxon>
    </lineage>
</organism>
<feature type="domain" description="GST N-terminal" evidence="1">
    <location>
        <begin position="1"/>
        <end position="83"/>
    </location>
</feature>
<keyword evidence="4" id="KW-1185">Reference proteome</keyword>
<accession>A0ABV3QRL9</accession>
<dbReference type="PROSITE" id="PS50405">
    <property type="entry name" value="GST_CTER"/>
    <property type="match status" value="1"/>
</dbReference>
<dbReference type="PROSITE" id="PS51354">
    <property type="entry name" value="GLUTAREDOXIN_2"/>
    <property type="match status" value="1"/>
</dbReference>
<dbReference type="InterPro" id="IPR010987">
    <property type="entry name" value="Glutathione-S-Trfase_C-like"/>
</dbReference>
<dbReference type="Pfam" id="PF00043">
    <property type="entry name" value="GST_C"/>
    <property type="match status" value="1"/>
</dbReference>
<protein>
    <submittedName>
        <fullName evidence="3">Glutathione S-transferase family protein</fullName>
    </submittedName>
</protein>
<dbReference type="InterPro" id="IPR004045">
    <property type="entry name" value="Glutathione_S-Trfase_N"/>
</dbReference>
<dbReference type="SUPFAM" id="SSF52833">
    <property type="entry name" value="Thioredoxin-like"/>
    <property type="match status" value="1"/>
</dbReference>
<dbReference type="CDD" id="cd00570">
    <property type="entry name" value="GST_N_family"/>
    <property type="match status" value="1"/>
</dbReference>
<reference evidence="3 4" key="1">
    <citation type="submission" date="2024-06" db="EMBL/GenBank/DDBJ databases">
        <authorList>
            <person name="Woo H."/>
        </authorList>
    </citation>
    <scope>NUCLEOTIDE SEQUENCE [LARGE SCALE GENOMIC DNA]</scope>
    <source>
        <strain evidence="3 4">S2-g</strain>
    </source>
</reference>
<dbReference type="Pfam" id="PF13417">
    <property type="entry name" value="GST_N_3"/>
    <property type="match status" value="1"/>
</dbReference>
<dbReference type="PANTHER" id="PTHR44051">
    <property type="entry name" value="GLUTATHIONE S-TRANSFERASE-RELATED"/>
    <property type="match status" value="1"/>
</dbReference>
<dbReference type="Proteomes" id="UP001556170">
    <property type="component" value="Unassembled WGS sequence"/>
</dbReference>
<evidence type="ECO:0000259" key="1">
    <source>
        <dbReference type="PROSITE" id="PS50404"/>
    </source>
</evidence>
<dbReference type="PROSITE" id="PS50404">
    <property type="entry name" value="GST_NTER"/>
    <property type="match status" value="1"/>
</dbReference>
<dbReference type="PANTHER" id="PTHR44051:SF9">
    <property type="entry name" value="GLUTATHIONE S-TRANSFERASE 1"/>
    <property type="match status" value="1"/>
</dbReference>
<evidence type="ECO:0000259" key="2">
    <source>
        <dbReference type="PROSITE" id="PS50405"/>
    </source>
</evidence>
<sequence length="217" mass="25019">MSLLLYMHPLSSFCHKVLIALYENDTPFEPREVRLDEEASREAFRKVWPILRFPVLRDEARGRTVPESSIVIEYLARHYPGRTALLPADPQAAFEVRERDRFFDLYLHVPTQKIITDRLRPEGGHDAVGVAQARGQLRTAYALVEQEMRERTWAMGDTFSMADCAAAPPLFYSAWAEPLDDFPHVAAYRQRLMERPSFARALREAEPYLQFVPKAAP</sequence>
<dbReference type="InterPro" id="IPR004046">
    <property type="entry name" value="GST_C"/>
</dbReference>
<dbReference type="SUPFAM" id="SSF47616">
    <property type="entry name" value="GST C-terminal domain-like"/>
    <property type="match status" value="1"/>
</dbReference>
<gene>
    <name evidence="3" type="ORF">ABQJ56_12215</name>
</gene>
<dbReference type="EMBL" id="JBFOHL010000010">
    <property type="protein sequence ID" value="MEW9624986.1"/>
    <property type="molecule type" value="Genomic_DNA"/>
</dbReference>
<feature type="domain" description="GST C-terminal" evidence="2">
    <location>
        <begin position="89"/>
        <end position="211"/>
    </location>
</feature>
<dbReference type="SFLD" id="SFLDS00019">
    <property type="entry name" value="Glutathione_Transferase_(cytos"/>
    <property type="match status" value="1"/>
</dbReference>
<proteinExistence type="predicted"/>
<dbReference type="Gene3D" id="3.40.30.10">
    <property type="entry name" value="Glutaredoxin"/>
    <property type="match status" value="1"/>
</dbReference>
<evidence type="ECO:0000313" key="3">
    <source>
        <dbReference type="EMBL" id="MEW9624986.1"/>
    </source>
</evidence>
<name>A0ABV3QRL9_9GAMM</name>
<dbReference type="InterPro" id="IPR040079">
    <property type="entry name" value="Glutathione_S-Trfase"/>
</dbReference>
<dbReference type="CDD" id="cd00299">
    <property type="entry name" value="GST_C_family"/>
    <property type="match status" value="1"/>
</dbReference>
<comment type="caution">
    <text evidence="3">The sequence shown here is derived from an EMBL/GenBank/DDBJ whole genome shotgun (WGS) entry which is preliminary data.</text>
</comment>
<dbReference type="Gene3D" id="1.20.1050.10">
    <property type="match status" value="1"/>
</dbReference>